<dbReference type="PANTHER" id="PTHR43072">
    <property type="entry name" value="N-ACETYLTRANSFERASE"/>
    <property type="match status" value="1"/>
</dbReference>
<dbReference type="SUPFAM" id="SSF55729">
    <property type="entry name" value="Acyl-CoA N-acyltransferases (Nat)"/>
    <property type="match status" value="1"/>
</dbReference>
<dbReference type="Pfam" id="PF00583">
    <property type="entry name" value="Acetyltransf_1"/>
    <property type="match status" value="1"/>
</dbReference>
<sequence>MIRKVEERDLLAILEIYNQGIEDGIATFEEELKDENYIYKWFNLHNGRYCAFVATNEQGEITGWASINAYNTRAVYQGVGELSIYIHRGFRGKGIGQQLLRVLEEEAKSHGFYKLVLFTFPINALGQGLYRKQNYRKVGLFKNQGKLRGEFVDVMIMEKLLFDQDYYLLKTKESK</sequence>
<organism evidence="3 4">
    <name type="scientific">Niallia circulans</name>
    <name type="common">Bacillus circulans</name>
    <dbReference type="NCBI Taxonomy" id="1397"/>
    <lineage>
        <taxon>Bacteria</taxon>
        <taxon>Bacillati</taxon>
        <taxon>Bacillota</taxon>
        <taxon>Bacilli</taxon>
        <taxon>Bacillales</taxon>
        <taxon>Bacillaceae</taxon>
        <taxon>Niallia</taxon>
    </lineage>
</organism>
<evidence type="ECO:0000313" key="4">
    <source>
        <dbReference type="Proteomes" id="UP000036045"/>
    </source>
</evidence>
<dbReference type="CDD" id="cd04301">
    <property type="entry name" value="NAT_SF"/>
    <property type="match status" value="1"/>
</dbReference>
<keyword evidence="1 3" id="KW-0808">Transferase</keyword>
<dbReference type="NCBIfam" id="NF040503">
    <property type="entry name" value="resist_ArsN1a"/>
    <property type="match status" value="1"/>
</dbReference>
<gene>
    <name evidence="3" type="ORF">ABW02_15730</name>
</gene>
<dbReference type="OrthoDB" id="9798006at2"/>
<dbReference type="PROSITE" id="PS51186">
    <property type="entry name" value="GNAT"/>
    <property type="match status" value="1"/>
</dbReference>
<dbReference type="Gene3D" id="3.40.630.30">
    <property type="match status" value="1"/>
</dbReference>
<dbReference type="PATRIC" id="fig|1397.4.peg.1334"/>
<comment type="caution">
    <text evidence="3">The sequence shown here is derived from an EMBL/GenBank/DDBJ whole genome shotgun (WGS) entry which is preliminary data.</text>
</comment>
<dbReference type="EMBL" id="LDPH01000015">
    <property type="protein sequence ID" value="KLV25610.1"/>
    <property type="molecule type" value="Genomic_DNA"/>
</dbReference>
<evidence type="ECO:0000256" key="1">
    <source>
        <dbReference type="ARBA" id="ARBA00022679"/>
    </source>
</evidence>
<name>A0A0J1L9N7_NIACI</name>
<dbReference type="PANTHER" id="PTHR43072:SF23">
    <property type="entry name" value="UPF0039 PROTEIN C11D3.02C"/>
    <property type="match status" value="1"/>
</dbReference>
<reference evidence="3 4" key="1">
    <citation type="submission" date="2015-05" db="EMBL/GenBank/DDBJ databases">
        <title>Whole genome sequence and identification of bacterial endophytes from Costus igneus.</title>
        <authorList>
            <person name="Lee Y.P."/>
            <person name="Gan H.M."/>
            <person name="Eng W."/>
            <person name="Wheatley M.S."/>
            <person name="Caraballo A."/>
            <person name="Polter S."/>
            <person name="Savka M.A."/>
            <person name="Hudson A.O."/>
        </authorList>
    </citation>
    <scope>NUCLEOTIDE SEQUENCE [LARGE SCALE GENOMIC DNA]</scope>
    <source>
        <strain evidence="3 4">RIT379</strain>
    </source>
</reference>
<protein>
    <submittedName>
        <fullName evidence="3">GCN5 family acetyltransferase</fullName>
    </submittedName>
</protein>
<dbReference type="Proteomes" id="UP000036045">
    <property type="component" value="Unassembled WGS sequence"/>
</dbReference>
<dbReference type="InterPro" id="IPR016181">
    <property type="entry name" value="Acyl_CoA_acyltransferase"/>
</dbReference>
<dbReference type="RefSeq" id="WP_016204943.1">
    <property type="nucleotide sequence ID" value="NZ_CP053316.1"/>
</dbReference>
<keyword evidence="2" id="KW-0012">Acyltransferase</keyword>
<evidence type="ECO:0000313" key="3">
    <source>
        <dbReference type="EMBL" id="KLV25610.1"/>
    </source>
</evidence>
<proteinExistence type="predicted"/>
<evidence type="ECO:0000256" key="2">
    <source>
        <dbReference type="ARBA" id="ARBA00023315"/>
    </source>
</evidence>
<accession>A0A0J1L9N7</accession>
<dbReference type="InterPro" id="IPR000182">
    <property type="entry name" value="GNAT_dom"/>
</dbReference>
<dbReference type="GO" id="GO:0016747">
    <property type="term" value="F:acyltransferase activity, transferring groups other than amino-acyl groups"/>
    <property type="evidence" value="ECO:0007669"/>
    <property type="project" value="InterPro"/>
</dbReference>
<dbReference type="AlphaFoldDB" id="A0A0J1L9N7"/>
<keyword evidence="4" id="KW-1185">Reference proteome</keyword>